<feature type="domain" description="HD-GYP" evidence="1">
    <location>
        <begin position="172"/>
        <end position="380"/>
    </location>
</feature>
<dbReference type="SUPFAM" id="SSF109604">
    <property type="entry name" value="HD-domain/PDEase-like"/>
    <property type="match status" value="1"/>
</dbReference>
<proteinExistence type="predicted"/>
<dbReference type="Pfam" id="PF13487">
    <property type="entry name" value="HD_5"/>
    <property type="match status" value="1"/>
</dbReference>
<evidence type="ECO:0000313" key="3">
    <source>
        <dbReference type="Proteomes" id="UP000002171"/>
    </source>
</evidence>
<dbReference type="PANTHER" id="PTHR45228:SF5">
    <property type="entry name" value="CYCLIC DI-GMP PHOSPHODIESTERASE VC_1348-RELATED"/>
    <property type="match status" value="1"/>
</dbReference>
<dbReference type="SUPFAM" id="SSF55781">
    <property type="entry name" value="GAF domain-like"/>
    <property type="match status" value="1"/>
</dbReference>
<name>A0A7U8GRI2_NEPCE</name>
<dbReference type="PANTHER" id="PTHR45228">
    <property type="entry name" value="CYCLIC DI-GMP PHOSPHODIESTERASE TM_0186-RELATED"/>
    <property type="match status" value="1"/>
</dbReference>
<organism evidence="2 3">
    <name type="scientific">Neptuniibacter caesariensis</name>
    <dbReference type="NCBI Taxonomy" id="207954"/>
    <lineage>
        <taxon>Bacteria</taxon>
        <taxon>Pseudomonadati</taxon>
        <taxon>Pseudomonadota</taxon>
        <taxon>Gammaproteobacteria</taxon>
        <taxon>Oceanospirillales</taxon>
        <taxon>Oceanospirillaceae</taxon>
        <taxon>Neptuniibacter</taxon>
    </lineage>
</organism>
<evidence type="ECO:0000313" key="2">
    <source>
        <dbReference type="EMBL" id="EAR60175.1"/>
    </source>
</evidence>
<dbReference type="CDD" id="cd00077">
    <property type="entry name" value="HDc"/>
    <property type="match status" value="1"/>
</dbReference>
<dbReference type="Gene3D" id="1.10.3210.10">
    <property type="entry name" value="Hypothetical protein af1432"/>
    <property type="match status" value="1"/>
</dbReference>
<dbReference type="InterPro" id="IPR052020">
    <property type="entry name" value="Cyclic_di-GMP/3'3'-cGAMP_PDE"/>
</dbReference>
<comment type="caution">
    <text evidence="2">The sequence shown here is derived from an EMBL/GenBank/DDBJ whole genome shotgun (WGS) entry which is preliminary data.</text>
</comment>
<dbReference type="OrthoDB" id="9816273at2"/>
<dbReference type="InterPro" id="IPR037522">
    <property type="entry name" value="HD_GYP_dom"/>
</dbReference>
<dbReference type="Gene3D" id="3.30.450.40">
    <property type="match status" value="1"/>
</dbReference>
<dbReference type="InterPro" id="IPR003607">
    <property type="entry name" value="HD/PDEase_dom"/>
</dbReference>
<dbReference type="GO" id="GO:0008081">
    <property type="term" value="F:phosphoric diester hydrolase activity"/>
    <property type="evidence" value="ECO:0007669"/>
    <property type="project" value="UniProtKB-ARBA"/>
</dbReference>
<dbReference type="AlphaFoldDB" id="A0A7U8GRI2"/>
<dbReference type="InterPro" id="IPR029016">
    <property type="entry name" value="GAF-like_dom_sf"/>
</dbReference>
<dbReference type="Proteomes" id="UP000002171">
    <property type="component" value="Unassembled WGS sequence"/>
</dbReference>
<sequence>MSHVKGSDRLKVDLSKALDGLSLKSSLNDNLRVIAEALEIRYEDITRISVGIYDEQTKTLKAFLSNKGANEPLAHIEANISALSEVTSLLDSSNNRVIRHLEDHPESFTAKELLNQGYKSSYLAPIFEENQFIGVVALSSLKKDRFDKAYIRVQLDVVIKLIAILVIGEIYALKGLKGTAKTLKEVATLRDNETGEHLERMSRYSRLIALELADQFNFDDEFIEELFQCAPLHDIGKIGIPDRVLLKPGKLTDDEFDEMKDHTSVGKEIIAKALKNLHMEDKSFSRLLINIVYSHHENWDGTGYPLGSKAKEIPIEARIVRVADVYDALTCARPYKTAWSPEETFQYLEENSGSLFDPDCVNAAIKLKNKFISIAEQFRESTL</sequence>
<gene>
    <name evidence="2" type="ORF">MED92_11749</name>
</gene>
<dbReference type="EMBL" id="AAOW01000022">
    <property type="protein sequence ID" value="EAR60175.1"/>
    <property type="molecule type" value="Genomic_DNA"/>
</dbReference>
<dbReference type="PROSITE" id="PS51832">
    <property type="entry name" value="HD_GYP"/>
    <property type="match status" value="1"/>
</dbReference>
<accession>A0A7U8GRI2</accession>
<dbReference type="RefSeq" id="WP_007020016.1">
    <property type="nucleotide sequence ID" value="NZ_CH724125.1"/>
</dbReference>
<dbReference type="SMART" id="SM00471">
    <property type="entry name" value="HDc"/>
    <property type="match status" value="1"/>
</dbReference>
<reference evidence="2 3" key="1">
    <citation type="submission" date="2006-02" db="EMBL/GenBank/DDBJ databases">
        <authorList>
            <person name="Pinhassi J."/>
            <person name="Pedros-Alio C."/>
            <person name="Ferriera S."/>
            <person name="Johnson J."/>
            <person name="Kravitz S."/>
            <person name="Halpern A."/>
            <person name="Remington K."/>
            <person name="Beeson K."/>
            <person name="Tran B."/>
            <person name="Rogers Y.-H."/>
            <person name="Friedman R."/>
            <person name="Venter J.C."/>
        </authorList>
    </citation>
    <scope>NUCLEOTIDE SEQUENCE [LARGE SCALE GENOMIC DNA]</scope>
    <source>
        <strain evidence="2 3">MED92</strain>
    </source>
</reference>
<keyword evidence="3" id="KW-1185">Reference proteome</keyword>
<protein>
    <recommendedName>
        <fullName evidence="1">HD-GYP domain-containing protein</fullName>
    </recommendedName>
</protein>
<evidence type="ECO:0000259" key="1">
    <source>
        <dbReference type="PROSITE" id="PS51832"/>
    </source>
</evidence>